<dbReference type="PANTHER" id="PTHR47331">
    <property type="entry name" value="PHD-TYPE DOMAIN-CONTAINING PROTEIN"/>
    <property type="match status" value="1"/>
</dbReference>
<organism evidence="3">
    <name type="scientific">Amphimedon queenslandica</name>
    <name type="common">Sponge</name>
    <dbReference type="NCBI Taxonomy" id="400682"/>
    <lineage>
        <taxon>Eukaryota</taxon>
        <taxon>Metazoa</taxon>
        <taxon>Porifera</taxon>
        <taxon>Demospongiae</taxon>
        <taxon>Heteroscleromorpha</taxon>
        <taxon>Haplosclerida</taxon>
        <taxon>Niphatidae</taxon>
        <taxon>Amphimedon</taxon>
    </lineage>
</organism>
<dbReference type="InterPro" id="IPR043128">
    <property type="entry name" value="Rev_trsase/Diguanyl_cyclase"/>
</dbReference>
<dbReference type="InParanoid" id="A0A1X7V9G4"/>
<name>A0A1X7V9G4_AMPQE</name>
<dbReference type="Gene3D" id="3.10.10.10">
    <property type="entry name" value="HIV Type 1 Reverse Transcriptase, subunit A, domain 1"/>
    <property type="match status" value="1"/>
</dbReference>
<dbReference type="AlphaFoldDB" id="A0A1X7V9G4"/>
<dbReference type="Pfam" id="PF05380">
    <property type="entry name" value="Peptidase_A17"/>
    <property type="match status" value="1"/>
</dbReference>
<sequence length="618" mass="70783">MDQTFDQQPVQRKGEHRPLSKLTNRKAEKYFALQDSDLADTLTYTGPIEPQILIGSDQYWNILTGEIVRSEKGPVAVHTRLGWVISGPVETDICDTKPTSLVTHILKVDSEPENKRLDNQLKRFWELEALGIVDKEDFVHDQFKEIVAFKHGRYEVSLPWKDPYVTLPDNLELGMRRLKNLLKRLKQNPELLKAYDTVIRDQLDRGIVEVVENPLKANGTRIHYLPHHGVVRHEKETTKLRVVYDASARDKGPSLNDCLHVGPKLHNLMFNILVRFRCFNIALIADIEKAFLMVAVSPEDQDVLRFLWVEDIEQEPPVIRVLRFKRVVFGVTCSPYLLNATLNVHLEKFKESHALLVKQLKESLYVDDVVCGARTEESAFEFYLESKTLFKEGGFNLRKFVTNSESLRVKIKEHEKSSTSTNEQDMSDTDTTLRKDQSDTEREREHKVLGVLWDPMRDEIIVGFGEIALEAHSVNPTKRSIVSIVGKFYDPLGILSPVIIRFKILFQELCREKRDWDEPITGPLLTRWHMLINDLKASESVRIKRCVSEQQGMCELIGFCDASMAAYAAVVYLKDGNGVVRVIAAKTRVAPLKTQSVPRLELLAALLLSRLIENVLRV</sequence>
<accession>A0A1X7V9G4</accession>
<dbReference type="CDD" id="cd01644">
    <property type="entry name" value="RT_pepA17"/>
    <property type="match status" value="1"/>
</dbReference>
<feature type="compositionally biased region" description="Basic and acidic residues" evidence="1">
    <location>
        <begin position="431"/>
        <end position="442"/>
    </location>
</feature>
<dbReference type="InterPro" id="IPR000477">
    <property type="entry name" value="RT_dom"/>
</dbReference>
<proteinExistence type="predicted"/>
<evidence type="ECO:0000259" key="2">
    <source>
        <dbReference type="Pfam" id="PF00078"/>
    </source>
</evidence>
<dbReference type="STRING" id="400682.A0A1X7V9G4"/>
<protein>
    <recommendedName>
        <fullName evidence="2">Reverse transcriptase domain-containing protein</fullName>
    </recommendedName>
</protein>
<evidence type="ECO:0000313" key="3">
    <source>
        <dbReference type="EnsemblMetazoa" id="Aqu2.1.36950_001"/>
    </source>
</evidence>
<dbReference type="Pfam" id="PF00078">
    <property type="entry name" value="RVT_1"/>
    <property type="match status" value="1"/>
</dbReference>
<reference evidence="3" key="1">
    <citation type="submission" date="2017-05" db="UniProtKB">
        <authorList>
            <consortium name="EnsemblMetazoa"/>
        </authorList>
    </citation>
    <scope>IDENTIFICATION</scope>
</reference>
<dbReference type="InterPro" id="IPR008042">
    <property type="entry name" value="Retrotrans_Pao"/>
</dbReference>
<feature type="domain" description="Reverse transcriptase" evidence="2">
    <location>
        <begin position="281"/>
        <end position="397"/>
    </location>
</feature>
<dbReference type="EnsemblMetazoa" id="Aqu2.1.36950_001">
    <property type="protein sequence ID" value="Aqu2.1.36950_001"/>
    <property type="gene ID" value="Aqu2.1.36950"/>
</dbReference>
<dbReference type="Gene3D" id="3.30.70.270">
    <property type="match status" value="1"/>
</dbReference>
<dbReference type="InterPro" id="IPR043502">
    <property type="entry name" value="DNA/RNA_pol_sf"/>
</dbReference>
<dbReference type="PANTHER" id="PTHR47331:SF1">
    <property type="entry name" value="GAG-LIKE PROTEIN"/>
    <property type="match status" value="1"/>
</dbReference>
<dbReference type="OrthoDB" id="10057690at2759"/>
<evidence type="ECO:0000256" key="1">
    <source>
        <dbReference type="SAM" id="MobiDB-lite"/>
    </source>
</evidence>
<dbReference type="SUPFAM" id="SSF56672">
    <property type="entry name" value="DNA/RNA polymerases"/>
    <property type="match status" value="1"/>
</dbReference>
<feature type="region of interest" description="Disordered" evidence="1">
    <location>
        <begin position="412"/>
        <end position="442"/>
    </location>
</feature>